<name>A0A8S4MLC2_BRALA</name>
<comment type="caution">
    <text evidence="2">The sequence shown here is derived from an EMBL/GenBank/DDBJ whole genome shotgun (WGS) entry which is preliminary data.</text>
</comment>
<dbReference type="GO" id="GO:0003676">
    <property type="term" value="F:nucleic acid binding"/>
    <property type="evidence" value="ECO:0007669"/>
    <property type="project" value="InterPro"/>
</dbReference>
<dbReference type="EMBL" id="CAKMNS010000016">
    <property type="protein sequence ID" value="CAH1274890.1"/>
    <property type="molecule type" value="Genomic_DNA"/>
</dbReference>
<dbReference type="InterPro" id="IPR036875">
    <property type="entry name" value="Znf_CCHC_sf"/>
</dbReference>
<accession>A0A8S4MLC2</accession>
<dbReference type="AlphaFoldDB" id="A0A8S4MLC2"/>
<feature type="region of interest" description="Disordered" evidence="1">
    <location>
        <begin position="163"/>
        <end position="186"/>
    </location>
</feature>
<dbReference type="GO" id="GO:0008270">
    <property type="term" value="F:zinc ion binding"/>
    <property type="evidence" value="ECO:0007669"/>
    <property type="project" value="InterPro"/>
</dbReference>
<dbReference type="OrthoDB" id="6080540at2759"/>
<gene>
    <name evidence="2" type="primary">Hypp9333</name>
    <name evidence="2" type="ORF">BLAG_LOCUS25715</name>
</gene>
<organism evidence="2 3">
    <name type="scientific">Branchiostoma lanceolatum</name>
    <name type="common">Common lancelet</name>
    <name type="synonym">Amphioxus lanceolatum</name>
    <dbReference type="NCBI Taxonomy" id="7740"/>
    <lineage>
        <taxon>Eukaryota</taxon>
        <taxon>Metazoa</taxon>
        <taxon>Chordata</taxon>
        <taxon>Cephalochordata</taxon>
        <taxon>Leptocardii</taxon>
        <taxon>Amphioxiformes</taxon>
        <taxon>Branchiostomatidae</taxon>
        <taxon>Branchiostoma</taxon>
    </lineage>
</organism>
<evidence type="ECO:0000256" key="1">
    <source>
        <dbReference type="SAM" id="MobiDB-lite"/>
    </source>
</evidence>
<sequence>MCRFTGTSAVSWEEFETHFNNDRLYGQWSDALSKATLLRHLSGDALSTYTSADANIKAGTCNDALDFLRAIFQRPNDPSHYEAELTSLRQSVAESAQAFEVRVRNLISKAYPLVPSDARDSLAKRLFLDRLNDRGIALEVKKFQPNSLHAARTQVQLFADLQKHPSSAPPPSAGATANPPPSTQNITRLLSDHRADISRLQRDHERHVSDICHQFKESLYTTPYAGPPPTQDVRGNPPLQQAPPNGPQSNAQPSSKPNNGRCYICQSTQHWKDRCPYKYPAPVFPGNGGRPA</sequence>
<dbReference type="Proteomes" id="UP000838412">
    <property type="component" value="Unassembled WGS sequence"/>
</dbReference>
<feature type="region of interest" description="Disordered" evidence="1">
    <location>
        <begin position="220"/>
        <end position="262"/>
    </location>
</feature>
<evidence type="ECO:0000313" key="3">
    <source>
        <dbReference type="Proteomes" id="UP000838412"/>
    </source>
</evidence>
<proteinExistence type="predicted"/>
<keyword evidence="3" id="KW-1185">Reference proteome</keyword>
<feature type="compositionally biased region" description="Polar residues" evidence="1">
    <location>
        <begin position="247"/>
        <end position="258"/>
    </location>
</feature>
<dbReference type="SUPFAM" id="SSF57756">
    <property type="entry name" value="Retrovirus zinc finger-like domains"/>
    <property type="match status" value="1"/>
</dbReference>
<evidence type="ECO:0000313" key="2">
    <source>
        <dbReference type="EMBL" id="CAH1274890.1"/>
    </source>
</evidence>
<protein>
    <submittedName>
        <fullName evidence="2">Hypp9333 protein</fullName>
    </submittedName>
</protein>
<reference evidence="2" key="1">
    <citation type="submission" date="2022-01" db="EMBL/GenBank/DDBJ databases">
        <authorList>
            <person name="Braso-Vives M."/>
        </authorList>
    </citation>
    <scope>NUCLEOTIDE SEQUENCE</scope>
</reference>
<feature type="compositionally biased region" description="Pro residues" evidence="1">
    <location>
        <begin position="167"/>
        <end position="182"/>
    </location>
</feature>